<evidence type="ECO:0000256" key="2">
    <source>
        <dbReference type="ARBA" id="ARBA00022898"/>
    </source>
</evidence>
<evidence type="ECO:0008006" key="7">
    <source>
        <dbReference type="Google" id="ProtNLM"/>
    </source>
</evidence>
<reference evidence="5 6" key="1">
    <citation type="submission" date="2024-02" db="EMBL/GenBank/DDBJ databases">
        <title>A draft genome for the cacao thread blight pathogen Marasmius crinis-equi.</title>
        <authorList>
            <person name="Cohen S.P."/>
            <person name="Baruah I.K."/>
            <person name="Amoako-Attah I."/>
            <person name="Bukari Y."/>
            <person name="Meinhardt L.W."/>
            <person name="Bailey B.A."/>
        </authorList>
    </citation>
    <scope>NUCLEOTIDE SEQUENCE [LARGE SCALE GENOMIC DNA]</scope>
    <source>
        <strain evidence="5 6">GH-76</strain>
    </source>
</reference>
<proteinExistence type="predicted"/>
<evidence type="ECO:0000256" key="3">
    <source>
        <dbReference type="ARBA" id="ARBA00023239"/>
    </source>
</evidence>
<dbReference type="InterPro" id="IPR015424">
    <property type="entry name" value="PyrdxlP-dep_Trfase"/>
</dbReference>
<keyword evidence="3" id="KW-0456">Lyase</keyword>
<dbReference type="EMBL" id="JBAHYK010000265">
    <property type="protein sequence ID" value="KAL0575884.1"/>
    <property type="molecule type" value="Genomic_DNA"/>
</dbReference>
<organism evidence="5 6">
    <name type="scientific">Marasmius crinis-equi</name>
    <dbReference type="NCBI Taxonomy" id="585013"/>
    <lineage>
        <taxon>Eukaryota</taxon>
        <taxon>Fungi</taxon>
        <taxon>Dikarya</taxon>
        <taxon>Basidiomycota</taxon>
        <taxon>Agaricomycotina</taxon>
        <taxon>Agaricomycetes</taxon>
        <taxon>Agaricomycetidae</taxon>
        <taxon>Agaricales</taxon>
        <taxon>Marasmiineae</taxon>
        <taxon>Marasmiaceae</taxon>
        <taxon>Marasmius</taxon>
    </lineage>
</organism>
<evidence type="ECO:0000256" key="1">
    <source>
        <dbReference type="ARBA" id="ARBA00001933"/>
    </source>
</evidence>
<evidence type="ECO:0000313" key="5">
    <source>
        <dbReference type="EMBL" id="KAL0575884.1"/>
    </source>
</evidence>
<dbReference type="InterPro" id="IPR015421">
    <property type="entry name" value="PyrdxlP-dep_Trfase_major"/>
</dbReference>
<gene>
    <name evidence="5" type="ORF">V5O48_006084</name>
</gene>
<dbReference type="Gene3D" id="3.40.640.10">
    <property type="entry name" value="Type I PLP-dependent aspartate aminotransferase-like (Major domain)"/>
    <property type="match status" value="1"/>
</dbReference>
<protein>
    <recommendedName>
        <fullName evidence="7">PLP-dependent transferase</fullName>
    </recommendedName>
</protein>
<dbReference type="InterPro" id="IPR050477">
    <property type="entry name" value="GrpII_AminoAcid_Decarb"/>
</dbReference>
<dbReference type="InterPro" id="IPR002129">
    <property type="entry name" value="PyrdxlP-dep_de-COase"/>
</dbReference>
<accession>A0ABR3FKG1</accession>
<evidence type="ECO:0000256" key="4">
    <source>
        <dbReference type="SAM" id="MobiDB-lite"/>
    </source>
</evidence>
<dbReference type="SUPFAM" id="SSF53383">
    <property type="entry name" value="PLP-dependent transferases"/>
    <property type="match status" value="1"/>
</dbReference>
<evidence type="ECO:0000313" key="6">
    <source>
        <dbReference type="Proteomes" id="UP001465976"/>
    </source>
</evidence>
<keyword evidence="2" id="KW-0663">Pyridoxal phosphate</keyword>
<dbReference type="Proteomes" id="UP001465976">
    <property type="component" value="Unassembled WGS sequence"/>
</dbReference>
<dbReference type="PANTHER" id="PTHR42735:SF4">
    <property type="entry name" value="PYRIDOXAL PHOSPHATE-DEPENDENT DECARBOXYLASE FAMILY PROTEIN"/>
    <property type="match status" value="1"/>
</dbReference>
<comment type="cofactor">
    <cofactor evidence="1">
        <name>pyridoxal 5'-phosphate</name>
        <dbReference type="ChEBI" id="CHEBI:597326"/>
    </cofactor>
</comment>
<name>A0ABR3FKG1_9AGAR</name>
<dbReference type="PANTHER" id="PTHR42735">
    <property type="match status" value="1"/>
</dbReference>
<keyword evidence="6" id="KW-1185">Reference proteome</keyword>
<feature type="region of interest" description="Disordered" evidence="4">
    <location>
        <begin position="576"/>
        <end position="596"/>
    </location>
</feature>
<sequence length="1114" mass="124068">MDIFPSDEKISRKKYNTMGSWFLGPRGENRDLMTRKFAGIVERVCEGRKKYFPSDPVSLSSSFSRFSFIELNIVALLKNFITNEMRTSSDFIEGEEAIDRALNGMIEGLADHSVPFFSPRYAGHMSFDVSLPAVLGYLAAMQYNQNNVTPEASPFSSAIEYQTGQDLCSMLGYNISKPDTSKPDALPVAWGHITCGGSIANLEAMWVARNLKYYPLSLHNAMTKPNALEPPPLDFAAKSFTVPLSNGDYKLFSLCTPWELLNLTPAVVVELPERLTEKYGISREKLDGILASYSIQTVGMERLNSDFGIKEAPQFLIGRANHYSWPKGAAILGVGRENMCELPVNSDARLDIEALEAALEDRIKPGCERALYAVVAIIGTTEHGSVDNLDEIIRLRDLYQGKGLSFMIHADAAWGGYFASKMVAPPPKGKVPISFPLPEYAFSIPLSEHTNDQLLKLRDADSITIDPHKSGYCPYPAGGLCYRDGRFRFLTTWTSPYINATSDDNNSMGIYGVEGSKPGAAPVGVCMSLQVLKTQGYADLLGTAMLTGTKMYARWATATLDSKSLLIVPFNRLPSERKPEGGSGSSEVCSERRGADFDRPEVVDERRHILKTIVERTNSELQKDEDALSLMRKLGSDLMINAFACNFYIGDNLNTDVVEASFLNQRLYKRLSITSTEDLPNEKPIIIMGTEFSQEKYGEALTLYKKRLGLSGKEDLYALSNVSMSPWPTANSFLKTIIDAFKEVAEEEIKTCLVRVRELPVMHSFVIHGINDLFLVYISSFNVESYRRQIIVKAKLSDTEKKKLDEARQQKPDEIFTFHIGSQSLSDVMKQEEWKGDIYQGLPAIYGRAPLLSKVTFDREKIVVDQSLRRSDLNESYPQGGMPFYLFGTSAETHIDHHLVLSPNVHLTASQVRFDPRPEKPFEELMIATLDEQREDIMQPFSANHKPAFFAPNAKLKVSVYPFSVPPNTSSLAPSYHGTITLPAEKGKFFVDYKYINLPAATEIHISSPAAGSSDHLDSVATRVVDLFNQQSKQKITWDDNVVKSIYRLCPDAKDLEVTLGQPASPPHPENSRVLSRFLGPREGANRSLMQELGLDQTLQKLQPLLSGPATDIV</sequence>
<dbReference type="Pfam" id="PF00282">
    <property type="entry name" value="Pyridoxal_deC"/>
    <property type="match status" value="1"/>
</dbReference>
<comment type="caution">
    <text evidence="5">The sequence shown here is derived from an EMBL/GenBank/DDBJ whole genome shotgun (WGS) entry which is preliminary data.</text>
</comment>